<protein>
    <submittedName>
        <fullName evidence="8">Formate/nitrite transporter family protein</fullName>
    </submittedName>
</protein>
<dbReference type="Pfam" id="PF07238">
    <property type="entry name" value="PilZ"/>
    <property type="match status" value="1"/>
</dbReference>
<feature type="domain" description="PilZ" evidence="7">
    <location>
        <begin position="312"/>
        <end position="426"/>
    </location>
</feature>
<dbReference type="RefSeq" id="WP_218252311.1">
    <property type="nucleotide sequence ID" value="NZ_JABXWD010000136.1"/>
</dbReference>
<name>A0ABS6RYH6_9BACT</name>
<dbReference type="PROSITE" id="PS01005">
    <property type="entry name" value="FORMATE_NITRITE_TP_1"/>
    <property type="match status" value="1"/>
</dbReference>
<dbReference type="Gene3D" id="1.20.1080.10">
    <property type="entry name" value="Glycerol uptake facilitator protein"/>
    <property type="match status" value="1"/>
</dbReference>
<sequence>MATGKIVGSQPTVVDNLLPKEIALKAENVGVIKANLDWYTLMMLSIMAGAFIALGSAFFTTVITGNGAGGAIKLPGGILRLVGGLVFCLGLILVVIAGAELFTGNVLIIMAAASKKVSAKLVLRNWFIVYVGNFIGSIITAYLIYESGQFKLMDGLVGLKALEIADVKCNIPFWEGLLKGIYCNVLVCLAIWLCFSGRTVVDKISGIIFPITAFVAMGFEHCVANMYFIPLGIFIKSGADADFWLKAGKAAGDFANLTWGNLFIVNLSTVSLGNTLGGFMVGFMYWVVYNRSNLLNADNQQEVLKKLIEKGRRKHERFKMEGLISFNFDSNVVSGQLKDISEGGLFCVLHPVVELDRFGLRKEQGHLPRMLERVVFDIASGEQKVSGLTGIIIDVNMKDVNTTGVGRSIKFTDLTSEKNAELVAFVHSIKNQEQVKGG</sequence>
<dbReference type="EMBL" id="JABXWD010000136">
    <property type="protein sequence ID" value="MBV6341683.1"/>
    <property type="molecule type" value="Genomic_DNA"/>
</dbReference>
<evidence type="ECO:0000259" key="7">
    <source>
        <dbReference type="Pfam" id="PF07238"/>
    </source>
</evidence>
<reference evidence="8 9" key="1">
    <citation type="journal article" date="2020" name="J Geophys Res Biogeosci">
        <title>Magnetotaxis as an Adaptation to Enable Bacterial Shuttling of Microbial Sulfur and Sulfur Cycling Across Aquatic Oxic#Anoxic Interfaces.</title>
        <authorList>
            <person name="Li J."/>
            <person name="Liu P."/>
            <person name="Wang J."/>
            <person name="Roberts A.P."/>
            <person name="Pan Y."/>
        </authorList>
    </citation>
    <scope>NUCLEOTIDE SEQUENCE [LARGE SCALE GENOMIC DNA]</scope>
    <source>
        <strain evidence="8 9">MYR-1_YQ</strain>
    </source>
</reference>
<evidence type="ECO:0000256" key="4">
    <source>
        <dbReference type="ARBA" id="ARBA00023136"/>
    </source>
</evidence>
<gene>
    <name evidence="8" type="ORF">HWQ67_08800</name>
</gene>
<evidence type="ECO:0000256" key="6">
    <source>
        <dbReference type="SAM" id="Phobius"/>
    </source>
</evidence>
<feature type="transmembrane region" description="Helical" evidence="6">
    <location>
        <begin position="125"/>
        <end position="145"/>
    </location>
</feature>
<dbReference type="PROSITE" id="PS01006">
    <property type="entry name" value="FORMATE_NITRITE_TP_2"/>
    <property type="match status" value="1"/>
</dbReference>
<dbReference type="Proteomes" id="UP001196980">
    <property type="component" value="Unassembled WGS sequence"/>
</dbReference>
<keyword evidence="9" id="KW-1185">Reference proteome</keyword>
<dbReference type="InterPro" id="IPR024002">
    <property type="entry name" value="For/NO2_transpt_CS"/>
</dbReference>
<comment type="caution">
    <text evidence="8">The sequence shown here is derived from an EMBL/GenBank/DDBJ whole genome shotgun (WGS) entry which is preliminary data.</text>
</comment>
<dbReference type="PANTHER" id="PTHR30520">
    <property type="entry name" value="FORMATE TRANSPORTER-RELATED"/>
    <property type="match status" value="1"/>
</dbReference>
<feature type="transmembrane region" description="Helical" evidence="6">
    <location>
        <begin position="263"/>
        <end position="288"/>
    </location>
</feature>
<evidence type="ECO:0000313" key="8">
    <source>
        <dbReference type="EMBL" id="MBV6341683.1"/>
    </source>
</evidence>
<dbReference type="InterPro" id="IPR009875">
    <property type="entry name" value="PilZ_domain"/>
</dbReference>
<dbReference type="InterPro" id="IPR023271">
    <property type="entry name" value="Aquaporin-like"/>
</dbReference>
<evidence type="ECO:0000256" key="3">
    <source>
        <dbReference type="ARBA" id="ARBA00022989"/>
    </source>
</evidence>
<feature type="transmembrane region" description="Helical" evidence="6">
    <location>
        <begin position="84"/>
        <end position="113"/>
    </location>
</feature>
<feature type="transmembrane region" description="Helical" evidence="6">
    <location>
        <begin position="41"/>
        <end position="64"/>
    </location>
</feature>
<feature type="transmembrane region" description="Helical" evidence="6">
    <location>
        <begin position="176"/>
        <end position="195"/>
    </location>
</feature>
<accession>A0ABS6RYH6</accession>
<feature type="transmembrane region" description="Helical" evidence="6">
    <location>
        <begin position="207"/>
        <end position="229"/>
    </location>
</feature>
<comment type="subcellular location">
    <subcellularLocation>
        <location evidence="1">Membrane</location>
        <topology evidence="1">Multi-pass membrane protein</topology>
    </subcellularLocation>
</comment>
<keyword evidence="3 6" id="KW-1133">Transmembrane helix</keyword>
<keyword evidence="2 6" id="KW-0812">Transmembrane</keyword>
<evidence type="ECO:0000256" key="5">
    <source>
        <dbReference type="ARBA" id="ARBA00049660"/>
    </source>
</evidence>
<comment type="similarity">
    <text evidence="5">Belongs to the FNT transporter (TC 1.A.16) family.</text>
</comment>
<keyword evidence="4 6" id="KW-0472">Membrane</keyword>
<dbReference type="Pfam" id="PF01226">
    <property type="entry name" value="Form_Nir_trans"/>
    <property type="match status" value="1"/>
</dbReference>
<proteinExistence type="inferred from homology"/>
<evidence type="ECO:0000256" key="2">
    <source>
        <dbReference type="ARBA" id="ARBA00022692"/>
    </source>
</evidence>
<dbReference type="PANTHER" id="PTHR30520:SF6">
    <property type="entry name" value="FORMATE_NITRATE FAMILY TRANSPORTER (EUROFUNG)"/>
    <property type="match status" value="1"/>
</dbReference>
<dbReference type="InterPro" id="IPR000292">
    <property type="entry name" value="For/NO2_transpt"/>
</dbReference>
<evidence type="ECO:0000256" key="1">
    <source>
        <dbReference type="ARBA" id="ARBA00004141"/>
    </source>
</evidence>
<evidence type="ECO:0000313" key="9">
    <source>
        <dbReference type="Proteomes" id="UP001196980"/>
    </source>
</evidence>
<organism evidence="8 9">
    <name type="scientific">Candidatus Magnetobacterium casense</name>
    <dbReference type="NCBI Taxonomy" id="1455061"/>
    <lineage>
        <taxon>Bacteria</taxon>
        <taxon>Pseudomonadati</taxon>
        <taxon>Nitrospirota</taxon>
        <taxon>Thermodesulfovibrionia</taxon>
        <taxon>Thermodesulfovibrionales</taxon>
        <taxon>Candidatus Magnetobacteriaceae</taxon>
        <taxon>Candidatus Magnetobacterium</taxon>
    </lineage>
</organism>